<dbReference type="Gene3D" id="3.40.50.300">
    <property type="entry name" value="P-loop containing nucleotide triphosphate hydrolases"/>
    <property type="match status" value="1"/>
</dbReference>
<evidence type="ECO:0000256" key="1">
    <source>
        <dbReference type="PROSITE-ProRule" id="PRU01250"/>
    </source>
</evidence>
<evidence type="ECO:0000313" key="5">
    <source>
        <dbReference type="Proteomes" id="UP000028547"/>
    </source>
</evidence>
<dbReference type="InterPro" id="IPR059188">
    <property type="entry name" value="Znf_CLPX-like"/>
</dbReference>
<dbReference type="RefSeq" id="WP_043394640.1">
    <property type="nucleotide sequence ID" value="NZ_JPMI01000088.1"/>
</dbReference>
<dbReference type="AlphaFoldDB" id="A0A084SVX1"/>
<accession>A0A084SVX1</accession>
<feature type="domain" description="ClpX-type ZB" evidence="3">
    <location>
        <begin position="178"/>
        <end position="234"/>
    </location>
</feature>
<dbReference type="PROSITE" id="PS51902">
    <property type="entry name" value="CLPX_ZB"/>
    <property type="match status" value="1"/>
</dbReference>
<protein>
    <recommendedName>
        <fullName evidence="3">ClpX-type ZB domain-containing protein</fullName>
    </recommendedName>
</protein>
<evidence type="ECO:0000259" key="3">
    <source>
        <dbReference type="PROSITE" id="PS51902"/>
    </source>
</evidence>
<dbReference type="SUPFAM" id="SSF52540">
    <property type="entry name" value="P-loop containing nucleoside triphosphate hydrolases"/>
    <property type="match status" value="1"/>
</dbReference>
<gene>
    <name evidence="4" type="ORF">Q664_14400</name>
</gene>
<dbReference type="EMBL" id="JPMI01000088">
    <property type="protein sequence ID" value="KFA92606.1"/>
    <property type="molecule type" value="Genomic_DNA"/>
</dbReference>
<dbReference type="Pfam" id="PF06689">
    <property type="entry name" value="zf-C4_ClpX"/>
    <property type="match status" value="1"/>
</dbReference>
<organism evidence="4 5">
    <name type="scientific">Archangium violaceum Cb vi76</name>
    <dbReference type="NCBI Taxonomy" id="1406225"/>
    <lineage>
        <taxon>Bacteria</taxon>
        <taxon>Pseudomonadati</taxon>
        <taxon>Myxococcota</taxon>
        <taxon>Myxococcia</taxon>
        <taxon>Myxococcales</taxon>
        <taxon>Cystobacterineae</taxon>
        <taxon>Archangiaceae</taxon>
        <taxon>Archangium</taxon>
    </lineage>
</organism>
<feature type="region of interest" description="Disordered" evidence="2">
    <location>
        <begin position="58"/>
        <end position="104"/>
    </location>
</feature>
<dbReference type="InterPro" id="IPR038366">
    <property type="entry name" value="Znf_CppX_C4_sf"/>
</dbReference>
<keyword evidence="1" id="KW-0862">Zinc</keyword>
<dbReference type="GO" id="GO:0051082">
    <property type="term" value="F:unfolded protein binding"/>
    <property type="evidence" value="ECO:0007669"/>
    <property type="project" value="UniProtKB-UniRule"/>
</dbReference>
<reference evidence="4 5" key="1">
    <citation type="submission" date="2014-07" db="EMBL/GenBank/DDBJ databases">
        <title>Draft Genome Sequence of Gephyronic Acid Producer, Cystobacter violaceus Strain Cb vi76.</title>
        <authorList>
            <person name="Stevens D.C."/>
            <person name="Young J."/>
            <person name="Carmichael R."/>
            <person name="Tan J."/>
            <person name="Taylor R.E."/>
        </authorList>
    </citation>
    <scope>NUCLEOTIDE SEQUENCE [LARGE SCALE GENOMIC DNA]</scope>
    <source>
        <strain evidence="4 5">Cb vi76</strain>
    </source>
</reference>
<keyword evidence="1" id="KW-0479">Metal-binding</keyword>
<keyword evidence="1" id="KW-0143">Chaperone</keyword>
<dbReference type="InterPro" id="IPR010603">
    <property type="entry name" value="Znf_CppX_C4"/>
</dbReference>
<sequence length="472" mass="50025">MAENVRDVIRAAQAAELGGDKPRAIELLRLAADLCRRSGNKPRAEQLLRYALRLDPSRKELEEELRQLDREEPPPPPPSAPDDDDGGPEPGVFVLEEDSSSSLQEALREAELSMDRRTRPVALAAEMMRSAVSSVPVHGKEAVPQAPAAVAPVVKEDPHPNPLPKGEGVAGDEGAFIERGPTRADPSLDAWCSFCCRPRSEVGALVAGPAGAFICSACIGESGALLGGVAPVAPAARVQAPVPQRPVSVELVGQVRAREGLERGLEAGVRRVLLLGPEGSGKSTWMRALVEQGRGVLVTPDSFDRAPVDSVLLVEDVDRLSPAEQASLSAFLSRHPACSAVMTARGEPVTSGLSLLSDSGRVSVPTTAALSEAVRGSLPVVLLEQVQWLVALSAPAVEDLIEIARRQLVARGDLQLPDEVLTALATEAARSPRSGHELRALLARVPPGSWRLEVKKKAKAKPARRGRRKGSS</sequence>
<feature type="region of interest" description="Disordered" evidence="2">
    <location>
        <begin position="453"/>
        <end position="472"/>
    </location>
</feature>
<dbReference type="GO" id="GO:0008270">
    <property type="term" value="F:zinc ion binding"/>
    <property type="evidence" value="ECO:0007669"/>
    <property type="project" value="UniProtKB-UniRule"/>
</dbReference>
<comment type="similarity">
    <text evidence="1">Belongs to the ClpX chaperone family.</text>
</comment>
<evidence type="ECO:0000313" key="4">
    <source>
        <dbReference type="EMBL" id="KFA92606.1"/>
    </source>
</evidence>
<dbReference type="SMART" id="SM00994">
    <property type="entry name" value="zf-C4_ClpX"/>
    <property type="match status" value="1"/>
</dbReference>
<proteinExistence type="inferred from homology"/>
<dbReference type="Proteomes" id="UP000028547">
    <property type="component" value="Unassembled WGS sequence"/>
</dbReference>
<dbReference type="Gene3D" id="6.20.220.10">
    <property type="entry name" value="ClpX chaperone, C4-type zinc finger domain"/>
    <property type="match status" value="1"/>
</dbReference>
<dbReference type="GO" id="GO:0046983">
    <property type="term" value="F:protein dimerization activity"/>
    <property type="evidence" value="ECO:0007669"/>
    <property type="project" value="UniProtKB-UniRule"/>
</dbReference>
<feature type="binding site" evidence="1">
    <location>
        <position position="215"/>
    </location>
    <ligand>
        <name>Zn(2+)</name>
        <dbReference type="ChEBI" id="CHEBI:29105"/>
    </ligand>
</feature>
<name>A0A084SVX1_9BACT</name>
<comment type="caution">
    <text evidence="4">The sequence shown here is derived from an EMBL/GenBank/DDBJ whole genome shotgun (WGS) entry which is preliminary data.</text>
</comment>
<feature type="binding site" evidence="1">
    <location>
        <position position="195"/>
    </location>
    <ligand>
        <name>Zn(2+)</name>
        <dbReference type="ChEBI" id="CHEBI:29105"/>
    </ligand>
</feature>
<feature type="compositionally biased region" description="Basic residues" evidence="2">
    <location>
        <begin position="454"/>
        <end position="472"/>
    </location>
</feature>
<feature type="binding site" evidence="1">
    <location>
        <position position="218"/>
    </location>
    <ligand>
        <name>Zn(2+)</name>
        <dbReference type="ChEBI" id="CHEBI:29105"/>
    </ligand>
</feature>
<feature type="compositionally biased region" description="Basic and acidic residues" evidence="2">
    <location>
        <begin position="58"/>
        <end position="73"/>
    </location>
</feature>
<evidence type="ECO:0000256" key="2">
    <source>
        <dbReference type="SAM" id="MobiDB-lite"/>
    </source>
</evidence>
<dbReference type="InterPro" id="IPR027417">
    <property type="entry name" value="P-loop_NTPase"/>
</dbReference>
<dbReference type="GO" id="GO:0006457">
    <property type="term" value="P:protein folding"/>
    <property type="evidence" value="ECO:0007669"/>
    <property type="project" value="UniProtKB-UniRule"/>
</dbReference>
<feature type="binding site" evidence="1">
    <location>
        <position position="192"/>
    </location>
    <ligand>
        <name>Zn(2+)</name>
        <dbReference type="ChEBI" id="CHEBI:29105"/>
    </ligand>
</feature>